<evidence type="ECO:0000259" key="2">
    <source>
        <dbReference type="PROSITE" id="PS50994"/>
    </source>
</evidence>
<feature type="compositionally biased region" description="Low complexity" evidence="1">
    <location>
        <begin position="1466"/>
        <end position="1487"/>
    </location>
</feature>
<evidence type="ECO:0000256" key="1">
    <source>
        <dbReference type="SAM" id="MobiDB-lite"/>
    </source>
</evidence>
<evidence type="ECO:0000313" key="3">
    <source>
        <dbReference type="EMBL" id="CAK0909605.1"/>
    </source>
</evidence>
<proteinExistence type="predicted"/>
<feature type="region of interest" description="Disordered" evidence="1">
    <location>
        <begin position="1372"/>
        <end position="1517"/>
    </location>
</feature>
<dbReference type="InterPro" id="IPR001584">
    <property type="entry name" value="Integrase_cat-core"/>
</dbReference>
<keyword evidence="4" id="KW-1185">Reference proteome</keyword>
<reference evidence="3" key="1">
    <citation type="submission" date="2023-10" db="EMBL/GenBank/DDBJ databases">
        <authorList>
            <person name="Chen Y."/>
            <person name="Shah S."/>
            <person name="Dougan E. K."/>
            <person name="Thang M."/>
            <person name="Chan C."/>
        </authorList>
    </citation>
    <scope>NUCLEOTIDE SEQUENCE [LARGE SCALE GENOMIC DNA]</scope>
</reference>
<feature type="domain" description="Integrase catalytic" evidence="2">
    <location>
        <begin position="1050"/>
        <end position="1228"/>
    </location>
</feature>
<gene>
    <name evidence="3" type="ORF">PCOR1329_LOCUS83971</name>
</gene>
<dbReference type="PROSITE" id="PS50994">
    <property type="entry name" value="INTEGRASE"/>
    <property type="match status" value="1"/>
</dbReference>
<comment type="caution">
    <text evidence="3">The sequence shown here is derived from an EMBL/GenBank/DDBJ whole genome shotgun (WGS) entry which is preliminary data.</text>
</comment>
<dbReference type="Proteomes" id="UP001189429">
    <property type="component" value="Unassembled WGS sequence"/>
</dbReference>
<name>A0ABN9YDS1_9DINO</name>
<dbReference type="EMBL" id="CAUYUJ010022226">
    <property type="protein sequence ID" value="CAK0909605.1"/>
    <property type="molecule type" value="Genomic_DNA"/>
</dbReference>
<protein>
    <recommendedName>
        <fullName evidence="2">Integrase catalytic domain-containing protein</fullName>
    </recommendedName>
</protein>
<feature type="compositionally biased region" description="Pro residues" evidence="1">
    <location>
        <begin position="1454"/>
        <end position="1465"/>
    </location>
</feature>
<evidence type="ECO:0000313" key="4">
    <source>
        <dbReference type="Proteomes" id="UP001189429"/>
    </source>
</evidence>
<dbReference type="Gene3D" id="3.30.420.10">
    <property type="entry name" value="Ribonuclease H-like superfamily/Ribonuclease H"/>
    <property type="match status" value="1"/>
</dbReference>
<feature type="compositionally biased region" description="Polar residues" evidence="1">
    <location>
        <begin position="1414"/>
        <end position="1424"/>
    </location>
</feature>
<dbReference type="SUPFAM" id="SSF53098">
    <property type="entry name" value="Ribonuclease H-like"/>
    <property type="match status" value="1"/>
</dbReference>
<sequence length="1545" mass="171953">MTTPAGTSAPSRVEVPSWNGEAEKLSSYRFEVSMFVKSIRVNDRYVCGPPLVRALGPRVRNAAESCPSIDDVDEVDDYGKLVGWERVFNYVLEKLDYTSLNDTGLLAEEFFLKIGRNSGEIFQDWAARFEKKQRELLTQLQAIDPDVKEVIAKPLRTWWFLRKSRLTPVLRGEVTATAGGDFNYAKTYKTLPTRFPAEALAELDGKVKRERALFENDFEADEDETGGEAEEIYELAEQLLNLADEEEEVEPDDLEADNEVFAQFRQAGRSFKDAGDMLKGVDVDNKIDEFALMVREICATNARNGFILSALDEYVYLLEREGIWAALDIGATRSLGGVESVENLMYEMLVNHDVEFEAHDDTCSFRLSVMANRVPILLGMDILTDDLKVVVDCGRNWIGLPTLGNKVYYCERVSSKHLAINLSTPQWWREVSLPLSLENCHVNMAGRDSIVLDEKPEEPVTGCAGCLAVRDLEPAPLEPTESDAMYDREKTHDVSKFEQPETDDDQGFEWDKVGDTLGAVRGDTESECTGELLDILGAFGGNKSSRRRRDQRVGASEDSGRILACHADASPVDSGLSIGNTTTADADQQSNGITSAVPATRTMPVLRSCGTDSEGAPNRAITGCSCRGGKSHRCLRLHPDESTSEKEPLGEALGDIRSQAVAMRWRRLASKLAKCDPAGPWVFLPVPDDSMLGDSDVTETPLNDSDLIAFYQAQTKVMDQIYFEIGEDTVNLTKTKRADLMEVRCPNESSLGKAVEAQHGRVIRCGLFNGYDMGTATGNLNQKTENQRKQLSDKIRQARRFQRGCLALYEEAKKIVDCHIELEQPWNSRSWSRSPSIKKMRSEMYETIIHGCAYGLRDERSGLLVKKAWRVCSTDPDFGAKVGRLCSNRPGRRDNNLHRAIEDGHLVAQTAYYPPAMCRAWAKHILRKDVTSQYGKEIYAGLEQIPEEDDVETSGELGELNTEEDIEMETAEASLKGLGVKTELSKKEVSEIEQRLARLHRNLGHPSHKTLYNILKASGAAVPVLRLALQFQCHGCHIGKLPKAARVASGVEIPGVLEVLATDGLEWLSPQQTSQIMTLNLDEGSGLTSVTYHGQKGERSGNRSALEVISTWESWCSHYRQPALLRMDPEGCHCSQTVAKWASDHGIEIWIAPGEAHWLMGKVERRIQLFKRLMTKMATHDPKCSTQELVTWAVSAINSMDKVGNHSPFEHVLGVTGMAPTNSPFAIIDGDTGETQEQRRLLARQSYLECEYAERRRHAEQARNRIYQTWEAGDLVYFWRDGKGRENRPGKKGGWYGPARVLVQEKRHIDGRTRAASVVWIAHGNTLMRCAPEHLRPASETEKMLTELKKQASLGKTMTEILETATKAGAFEDLVEQRRPDLTAYEPPRTTEASQPGDGAEAPPAAATEEETNIPESSHTTPRSMAQPEAEPGEPSEDAQDLEMAPPAGAEIPQQPPPLDLPPAEAPASEGATPAAPGEPSASSSSARPRYRMTHRGPELDLYQPPEKRRKDNNDMDESELWADLQRDDLDILLGIDEHQTVYFE</sequence>
<organism evidence="3 4">
    <name type="scientific">Prorocentrum cordatum</name>
    <dbReference type="NCBI Taxonomy" id="2364126"/>
    <lineage>
        <taxon>Eukaryota</taxon>
        <taxon>Sar</taxon>
        <taxon>Alveolata</taxon>
        <taxon>Dinophyceae</taxon>
        <taxon>Prorocentrales</taxon>
        <taxon>Prorocentraceae</taxon>
        <taxon>Prorocentrum</taxon>
    </lineage>
</organism>
<dbReference type="InterPro" id="IPR036397">
    <property type="entry name" value="RNaseH_sf"/>
</dbReference>
<feature type="compositionally biased region" description="Acidic residues" evidence="1">
    <location>
        <begin position="1431"/>
        <end position="1441"/>
    </location>
</feature>
<accession>A0ABN9YDS1</accession>
<dbReference type="InterPro" id="IPR012337">
    <property type="entry name" value="RNaseH-like_sf"/>
</dbReference>